<gene>
    <name evidence="1" type="ORF">G4Y79_22820</name>
</gene>
<dbReference type="SUPFAM" id="SSF48371">
    <property type="entry name" value="ARM repeat"/>
    <property type="match status" value="1"/>
</dbReference>
<dbReference type="SMART" id="SM00567">
    <property type="entry name" value="EZ_HEAT"/>
    <property type="match status" value="5"/>
</dbReference>
<keyword evidence="2" id="KW-1185">Reference proteome</keyword>
<protein>
    <submittedName>
        <fullName evidence="1">HEAT repeat domain-containing protein</fullName>
    </submittedName>
</protein>
<dbReference type="Gene3D" id="1.25.10.10">
    <property type="entry name" value="Leucine-rich Repeat Variant"/>
    <property type="match status" value="2"/>
</dbReference>
<name>A0A7S8IEI7_9CHLR</name>
<dbReference type="KEGG" id="pmet:G4Y79_22820"/>
<dbReference type="RefSeq" id="WP_195170553.1">
    <property type="nucleotide sequence ID" value="NZ_CP062983.1"/>
</dbReference>
<dbReference type="InterPro" id="IPR011989">
    <property type="entry name" value="ARM-like"/>
</dbReference>
<dbReference type="AlphaFoldDB" id="A0A7S8IEI7"/>
<dbReference type="Pfam" id="PF13646">
    <property type="entry name" value="HEAT_2"/>
    <property type="match status" value="2"/>
</dbReference>
<sequence length="211" mass="22778">MPTQRDTLISELQSPDVAARQAAALALIDLADPTTRDALITALQDDDTQVRRGAIRALSAINDDESALAIVQALPDRAAPVRRRVVSWLLKNAHRRVIVPVLLALATDDTLDLAARDYAIMALAQGDHREAIPTINQLVQEAPAPLQRRILHSLMRFADASSVPALQLALASEDAPTRKIAMTTLQQIGTPEALAALTTHKLATQEEDTPS</sequence>
<evidence type="ECO:0000313" key="1">
    <source>
        <dbReference type="EMBL" id="QPC82484.1"/>
    </source>
</evidence>
<reference evidence="1 2" key="1">
    <citation type="submission" date="2020-02" db="EMBL/GenBank/DDBJ databases">
        <authorList>
            <person name="Zheng R.K."/>
            <person name="Sun C.M."/>
        </authorList>
    </citation>
    <scope>NUCLEOTIDE SEQUENCE [LARGE SCALE GENOMIC DNA]</scope>
    <source>
        <strain evidence="2">rifampicinis</strain>
    </source>
</reference>
<dbReference type="Proteomes" id="UP000594468">
    <property type="component" value="Chromosome"/>
</dbReference>
<dbReference type="GO" id="GO:0016491">
    <property type="term" value="F:oxidoreductase activity"/>
    <property type="evidence" value="ECO:0007669"/>
    <property type="project" value="TreeGrafter"/>
</dbReference>
<dbReference type="InterPro" id="IPR016024">
    <property type="entry name" value="ARM-type_fold"/>
</dbReference>
<organism evidence="1 2">
    <name type="scientific">Phototrophicus methaneseepsis</name>
    <dbReference type="NCBI Taxonomy" id="2710758"/>
    <lineage>
        <taxon>Bacteria</taxon>
        <taxon>Bacillati</taxon>
        <taxon>Chloroflexota</taxon>
        <taxon>Candidatus Thermofontia</taxon>
        <taxon>Phototrophicales</taxon>
        <taxon>Phototrophicaceae</taxon>
        <taxon>Phototrophicus</taxon>
    </lineage>
</organism>
<evidence type="ECO:0000313" key="2">
    <source>
        <dbReference type="Proteomes" id="UP000594468"/>
    </source>
</evidence>
<dbReference type="PANTHER" id="PTHR12697:SF38">
    <property type="entry name" value="PBS LYASE HEAT DOMAIN PROTEIN REPEAT-CONTAINING PROTEIN"/>
    <property type="match status" value="1"/>
</dbReference>
<dbReference type="EMBL" id="CP062983">
    <property type="protein sequence ID" value="QPC82484.1"/>
    <property type="molecule type" value="Genomic_DNA"/>
</dbReference>
<proteinExistence type="predicted"/>
<dbReference type="InterPro" id="IPR004155">
    <property type="entry name" value="PBS_lyase_HEAT"/>
</dbReference>
<accession>A0A7S8IEI7</accession>
<dbReference type="PANTHER" id="PTHR12697">
    <property type="entry name" value="PBS LYASE HEAT-LIKE PROTEIN"/>
    <property type="match status" value="1"/>
</dbReference>